<dbReference type="PhylomeDB" id="E9GQH6"/>
<organism evidence="1 2">
    <name type="scientific">Daphnia pulex</name>
    <name type="common">Water flea</name>
    <dbReference type="NCBI Taxonomy" id="6669"/>
    <lineage>
        <taxon>Eukaryota</taxon>
        <taxon>Metazoa</taxon>
        <taxon>Ecdysozoa</taxon>
        <taxon>Arthropoda</taxon>
        <taxon>Crustacea</taxon>
        <taxon>Branchiopoda</taxon>
        <taxon>Diplostraca</taxon>
        <taxon>Cladocera</taxon>
        <taxon>Anomopoda</taxon>
        <taxon>Daphniidae</taxon>
        <taxon>Daphnia</taxon>
    </lineage>
</organism>
<protein>
    <submittedName>
        <fullName evidence="1">Uncharacterized protein</fullName>
    </submittedName>
</protein>
<evidence type="ECO:0000313" key="2">
    <source>
        <dbReference type="Proteomes" id="UP000000305"/>
    </source>
</evidence>
<dbReference type="eggNOG" id="KOG3516">
    <property type="taxonomic scope" value="Eukaryota"/>
</dbReference>
<evidence type="ECO:0000313" key="1">
    <source>
        <dbReference type="EMBL" id="EFX78334.1"/>
    </source>
</evidence>
<name>E9GQH6_DAPPU</name>
<dbReference type="KEGG" id="dpx:DAPPUDRAFT_53600"/>
<reference evidence="1 2" key="1">
    <citation type="journal article" date="2011" name="Science">
        <title>The ecoresponsive genome of Daphnia pulex.</title>
        <authorList>
            <person name="Colbourne J.K."/>
            <person name="Pfrender M.E."/>
            <person name="Gilbert D."/>
            <person name="Thomas W.K."/>
            <person name="Tucker A."/>
            <person name="Oakley T.H."/>
            <person name="Tokishita S."/>
            <person name="Aerts A."/>
            <person name="Arnold G.J."/>
            <person name="Basu M.K."/>
            <person name="Bauer D.J."/>
            <person name="Caceres C.E."/>
            <person name="Carmel L."/>
            <person name="Casola C."/>
            <person name="Choi J.H."/>
            <person name="Detter J.C."/>
            <person name="Dong Q."/>
            <person name="Dusheyko S."/>
            <person name="Eads B.D."/>
            <person name="Frohlich T."/>
            <person name="Geiler-Samerotte K.A."/>
            <person name="Gerlach D."/>
            <person name="Hatcher P."/>
            <person name="Jogdeo S."/>
            <person name="Krijgsveld J."/>
            <person name="Kriventseva E.V."/>
            <person name="Kultz D."/>
            <person name="Laforsch C."/>
            <person name="Lindquist E."/>
            <person name="Lopez J."/>
            <person name="Manak J.R."/>
            <person name="Muller J."/>
            <person name="Pangilinan J."/>
            <person name="Patwardhan R.P."/>
            <person name="Pitluck S."/>
            <person name="Pritham E.J."/>
            <person name="Rechtsteiner A."/>
            <person name="Rho M."/>
            <person name="Rogozin I.B."/>
            <person name="Sakarya O."/>
            <person name="Salamov A."/>
            <person name="Schaack S."/>
            <person name="Shapiro H."/>
            <person name="Shiga Y."/>
            <person name="Skalitzky C."/>
            <person name="Smith Z."/>
            <person name="Souvorov A."/>
            <person name="Sung W."/>
            <person name="Tang Z."/>
            <person name="Tsuchiya D."/>
            <person name="Tu H."/>
            <person name="Vos H."/>
            <person name="Wang M."/>
            <person name="Wolf Y.I."/>
            <person name="Yamagata H."/>
            <person name="Yamada T."/>
            <person name="Ye Y."/>
            <person name="Shaw J.R."/>
            <person name="Andrews J."/>
            <person name="Crease T.J."/>
            <person name="Tang H."/>
            <person name="Lucas S.M."/>
            <person name="Robertson H.M."/>
            <person name="Bork P."/>
            <person name="Koonin E.V."/>
            <person name="Zdobnov E.M."/>
            <person name="Grigoriev I.V."/>
            <person name="Lynch M."/>
            <person name="Boore J.L."/>
        </authorList>
    </citation>
    <scope>NUCLEOTIDE SEQUENCE [LARGE SCALE GENOMIC DNA]</scope>
</reference>
<dbReference type="InParanoid" id="E9GQH6"/>
<sequence length="74" mass="8366">EKDGVIYSWWNDRNGNAQYFWAGNDSSVHTCQCGIDRKCVNSNVKCNCDATAPYLLNDKGMFVKSETVPIQFVI</sequence>
<dbReference type="HOGENOM" id="CLU_200859_0_0_1"/>
<dbReference type="EMBL" id="GL732558">
    <property type="protein sequence ID" value="EFX78334.1"/>
    <property type="molecule type" value="Genomic_DNA"/>
</dbReference>
<proteinExistence type="predicted"/>
<dbReference type="OrthoDB" id="6537786at2759"/>
<keyword evidence="2" id="KW-1185">Reference proteome</keyword>
<dbReference type="AlphaFoldDB" id="E9GQH6"/>
<accession>E9GQH6</accession>
<feature type="non-terminal residue" evidence="1">
    <location>
        <position position="1"/>
    </location>
</feature>
<dbReference type="Proteomes" id="UP000000305">
    <property type="component" value="Unassembled WGS sequence"/>
</dbReference>
<gene>
    <name evidence="1" type="ORF">DAPPUDRAFT_53600</name>
</gene>